<protein>
    <submittedName>
        <fullName evidence="1">Uncharacterized protein</fullName>
    </submittedName>
</protein>
<organism evidence="1 2">
    <name type="scientific">Kingdonia uniflora</name>
    <dbReference type="NCBI Taxonomy" id="39325"/>
    <lineage>
        <taxon>Eukaryota</taxon>
        <taxon>Viridiplantae</taxon>
        <taxon>Streptophyta</taxon>
        <taxon>Embryophyta</taxon>
        <taxon>Tracheophyta</taxon>
        <taxon>Spermatophyta</taxon>
        <taxon>Magnoliopsida</taxon>
        <taxon>Ranunculales</taxon>
        <taxon>Circaeasteraceae</taxon>
        <taxon>Kingdonia</taxon>
    </lineage>
</organism>
<proteinExistence type="predicted"/>
<feature type="non-terminal residue" evidence="1">
    <location>
        <position position="1"/>
    </location>
</feature>
<dbReference type="AlphaFoldDB" id="A0A7J7LM96"/>
<accession>A0A7J7LM96</accession>
<gene>
    <name evidence="1" type="ORF">GIB67_021692</name>
</gene>
<evidence type="ECO:0000313" key="2">
    <source>
        <dbReference type="Proteomes" id="UP000541444"/>
    </source>
</evidence>
<reference evidence="1 2" key="1">
    <citation type="journal article" date="2020" name="IScience">
        <title>Genome Sequencing of the Endangered Kingdonia uniflora (Circaeasteraceae, Ranunculales) Reveals Potential Mechanisms of Evolutionary Specialization.</title>
        <authorList>
            <person name="Sun Y."/>
            <person name="Deng T."/>
            <person name="Zhang A."/>
            <person name="Moore M.J."/>
            <person name="Landis J.B."/>
            <person name="Lin N."/>
            <person name="Zhang H."/>
            <person name="Zhang X."/>
            <person name="Huang J."/>
            <person name="Zhang X."/>
            <person name="Sun H."/>
            <person name="Wang H."/>
        </authorList>
    </citation>
    <scope>NUCLEOTIDE SEQUENCE [LARGE SCALE GENOMIC DNA]</scope>
    <source>
        <strain evidence="1">TB1705</strain>
        <tissue evidence="1">Leaf</tissue>
    </source>
</reference>
<keyword evidence="2" id="KW-1185">Reference proteome</keyword>
<dbReference type="EMBL" id="JACGCM010002198">
    <property type="protein sequence ID" value="KAF6143682.1"/>
    <property type="molecule type" value="Genomic_DNA"/>
</dbReference>
<name>A0A7J7LM96_9MAGN</name>
<sequence>AYFFVSSTRPRFFDLNSAGRPWNDNVIWVKGDCLQRDDEEPVELSFRTVKESKYNKYNV</sequence>
<dbReference type="Proteomes" id="UP000541444">
    <property type="component" value="Unassembled WGS sequence"/>
</dbReference>
<comment type="caution">
    <text evidence="1">The sequence shown here is derived from an EMBL/GenBank/DDBJ whole genome shotgun (WGS) entry which is preliminary data.</text>
</comment>
<evidence type="ECO:0000313" key="1">
    <source>
        <dbReference type="EMBL" id="KAF6143682.1"/>
    </source>
</evidence>